<dbReference type="AlphaFoldDB" id="A0AAN6G5R1"/>
<proteinExistence type="predicted"/>
<protein>
    <recommendedName>
        <fullName evidence="4">Secreted protein</fullName>
    </recommendedName>
</protein>
<evidence type="ECO:0000313" key="2">
    <source>
        <dbReference type="EMBL" id="KAK0518871.1"/>
    </source>
</evidence>
<keyword evidence="1" id="KW-0732">Signal</keyword>
<evidence type="ECO:0000313" key="3">
    <source>
        <dbReference type="Proteomes" id="UP001176521"/>
    </source>
</evidence>
<dbReference type="EMBL" id="JAPDMQ010001144">
    <property type="protein sequence ID" value="KAK0518871.1"/>
    <property type="molecule type" value="Genomic_DNA"/>
</dbReference>
<keyword evidence="3" id="KW-1185">Reference proteome</keyword>
<feature type="chain" id="PRO_5042865691" description="Secreted protein" evidence="1">
    <location>
        <begin position="20"/>
        <end position="114"/>
    </location>
</feature>
<dbReference type="Proteomes" id="UP001176521">
    <property type="component" value="Unassembled WGS sequence"/>
</dbReference>
<gene>
    <name evidence="2" type="ORF">OC842_007648</name>
</gene>
<evidence type="ECO:0000256" key="1">
    <source>
        <dbReference type="SAM" id="SignalP"/>
    </source>
</evidence>
<accession>A0AAN6G5R1</accession>
<reference evidence="2" key="1">
    <citation type="journal article" date="2023" name="PhytoFront">
        <title>Draft Genome Resources of Seven Strains of Tilletia horrida, Causal Agent of Kernel Smut of Rice.</title>
        <authorList>
            <person name="Khanal S."/>
            <person name="Antony Babu S."/>
            <person name="Zhou X.G."/>
        </authorList>
    </citation>
    <scope>NUCLEOTIDE SEQUENCE</scope>
    <source>
        <strain evidence="2">TX3</strain>
    </source>
</reference>
<sequence>MQVLAASLLAISSFATVQAINHQWLNSCTTIANKDCPRTSPRFNGAGWTYSFTTCMSTYWAESSTGADCIGTPFELTTNLSQCYCYVGCMKDYNDATICKNDCTTAYTGRPAKC</sequence>
<comment type="caution">
    <text evidence="2">The sequence shown here is derived from an EMBL/GenBank/DDBJ whole genome shotgun (WGS) entry which is preliminary data.</text>
</comment>
<feature type="signal peptide" evidence="1">
    <location>
        <begin position="1"/>
        <end position="19"/>
    </location>
</feature>
<name>A0AAN6G5R1_9BASI</name>
<organism evidence="2 3">
    <name type="scientific">Tilletia horrida</name>
    <dbReference type="NCBI Taxonomy" id="155126"/>
    <lineage>
        <taxon>Eukaryota</taxon>
        <taxon>Fungi</taxon>
        <taxon>Dikarya</taxon>
        <taxon>Basidiomycota</taxon>
        <taxon>Ustilaginomycotina</taxon>
        <taxon>Exobasidiomycetes</taxon>
        <taxon>Tilletiales</taxon>
        <taxon>Tilletiaceae</taxon>
        <taxon>Tilletia</taxon>
    </lineage>
</organism>
<evidence type="ECO:0008006" key="4">
    <source>
        <dbReference type="Google" id="ProtNLM"/>
    </source>
</evidence>